<keyword evidence="2" id="KW-0505">Motor protein</keyword>
<protein>
    <submittedName>
        <fullName evidence="6">P-loop containing nucleoside triphosphate hydrolase protein</fullName>
    </submittedName>
</protein>
<feature type="domain" description="Kinesin motor" evidence="5">
    <location>
        <begin position="127"/>
        <end position="287"/>
    </location>
</feature>
<dbReference type="Proteomes" id="UP000076532">
    <property type="component" value="Unassembled WGS sequence"/>
</dbReference>
<comment type="similarity">
    <text evidence="3">Belongs to the TRAFAC class myosin-kinesin ATPase superfamily. Kinesin family.</text>
</comment>
<comment type="caution">
    <text evidence="3">Lacks conserved residue(s) required for the propagation of feature annotation.</text>
</comment>
<dbReference type="GO" id="GO:0016787">
    <property type="term" value="F:hydrolase activity"/>
    <property type="evidence" value="ECO:0007669"/>
    <property type="project" value="UniProtKB-KW"/>
</dbReference>
<organism evidence="6 7">
    <name type="scientific">Athelia psychrophila</name>
    <dbReference type="NCBI Taxonomy" id="1759441"/>
    <lineage>
        <taxon>Eukaryota</taxon>
        <taxon>Fungi</taxon>
        <taxon>Dikarya</taxon>
        <taxon>Basidiomycota</taxon>
        <taxon>Agaricomycotina</taxon>
        <taxon>Agaricomycetes</taxon>
        <taxon>Agaricomycetidae</taxon>
        <taxon>Atheliales</taxon>
        <taxon>Atheliaceae</taxon>
        <taxon>Athelia</taxon>
    </lineage>
</organism>
<keyword evidence="1" id="KW-0175">Coiled coil</keyword>
<dbReference type="GO" id="GO:0008017">
    <property type="term" value="F:microtubule binding"/>
    <property type="evidence" value="ECO:0007669"/>
    <property type="project" value="InterPro"/>
</dbReference>
<dbReference type="STRING" id="436010.A0A167W859"/>
<dbReference type="InterPro" id="IPR027417">
    <property type="entry name" value="P-loop_NTPase"/>
</dbReference>
<evidence type="ECO:0000313" key="6">
    <source>
        <dbReference type="EMBL" id="KZP05805.1"/>
    </source>
</evidence>
<dbReference type="GO" id="GO:0005524">
    <property type="term" value="F:ATP binding"/>
    <property type="evidence" value="ECO:0007669"/>
    <property type="project" value="InterPro"/>
</dbReference>
<proteinExistence type="inferred from homology"/>
<dbReference type="InterPro" id="IPR027640">
    <property type="entry name" value="Kinesin-like_fam"/>
</dbReference>
<dbReference type="PRINTS" id="PR00380">
    <property type="entry name" value="KINESINHEAVY"/>
</dbReference>
<evidence type="ECO:0000313" key="7">
    <source>
        <dbReference type="Proteomes" id="UP000076532"/>
    </source>
</evidence>
<dbReference type="GO" id="GO:0007018">
    <property type="term" value="P:microtubule-based movement"/>
    <property type="evidence" value="ECO:0007669"/>
    <property type="project" value="InterPro"/>
</dbReference>
<evidence type="ECO:0000256" key="2">
    <source>
        <dbReference type="ARBA" id="ARBA00023175"/>
    </source>
</evidence>
<dbReference type="AlphaFoldDB" id="A0A167W859"/>
<feature type="region of interest" description="Disordered" evidence="4">
    <location>
        <begin position="47"/>
        <end position="105"/>
    </location>
</feature>
<dbReference type="PANTHER" id="PTHR47968">
    <property type="entry name" value="CENTROMERE PROTEIN E"/>
    <property type="match status" value="1"/>
</dbReference>
<evidence type="ECO:0000256" key="1">
    <source>
        <dbReference type="ARBA" id="ARBA00023054"/>
    </source>
</evidence>
<reference evidence="6 7" key="1">
    <citation type="journal article" date="2016" name="Mol. Biol. Evol.">
        <title>Comparative Genomics of Early-Diverging Mushroom-Forming Fungi Provides Insights into the Origins of Lignocellulose Decay Capabilities.</title>
        <authorList>
            <person name="Nagy L.G."/>
            <person name="Riley R."/>
            <person name="Tritt A."/>
            <person name="Adam C."/>
            <person name="Daum C."/>
            <person name="Floudas D."/>
            <person name="Sun H."/>
            <person name="Yadav J.S."/>
            <person name="Pangilinan J."/>
            <person name="Larsson K.H."/>
            <person name="Matsuura K."/>
            <person name="Barry K."/>
            <person name="Labutti K."/>
            <person name="Kuo R."/>
            <person name="Ohm R.A."/>
            <person name="Bhattacharya S.S."/>
            <person name="Shirouzu T."/>
            <person name="Yoshinaga Y."/>
            <person name="Martin F.M."/>
            <person name="Grigoriev I.V."/>
            <person name="Hibbett D.S."/>
        </authorList>
    </citation>
    <scope>NUCLEOTIDE SEQUENCE [LARGE SCALE GENOMIC DNA]</scope>
    <source>
        <strain evidence="6 7">CBS 109695</strain>
    </source>
</reference>
<dbReference type="InterPro" id="IPR001752">
    <property type="entry name" value="Kinesin_motor_dom"/>
</dbReference>
<dbReference type="OrthoDB" id="3176171at2759"/>
<dbReference type="GO" id="GO:0003777">
    <property type="term" value="F:microtubule motor activity"/>
    <property type="evidence" value="ECO:0007669"/>
    <property type="project" value="InterPro"/>
</dbReference>
<sequence length="379" mass="41086">MDAATVEPGDGDVSVDNIDEALLRGSSSSNARDQDKVLVSIRQIASGETFTLSGDPDEPGIIPRADAGPGVPPALQLPGDIQRGGPRPSRHVRGRAAGADPGNGALASLRDEVVTRLAGVRAMPTREEGNRRRTNTNWNKRSSRSHIVFRMAMESRERGLEARMSAASPLPERAIIPIDPGSGRKQASDGRRELSLIDLAGSERVTSDMDRTREGKYINTSLLTLGSIIGTQGKTYVHSFIFTFNWLLQPSLSGNTRISVIASLNPSPSAITESTSTLLFTWRIKRTAPKAEKKEETLVEENESGDEDGEVAVMLDHSPVEMAIEMNMRMQVGSSLLQNEWSVVEEYGEADMSFEHQAPTPHGLSKLSERLGMGSSNLD</sequence>
<dbReference type="EMBL" id="KV417818">
    <property type="protein sequence ID" value="KZP05805.1"/>
    <property type="molecule type" value="Genomic_DNA"/>
</dbReference>
<accession>A0A167W859</accession>
<dbReference type="SUPFAM" id="SSF52540">
    <property type="entry name" value="P-loop containing nucleoside triphosphate hydrolases"/>
    <property type="match status" value="1"/>
</dbReference>
<dbReference type="PROSITE" id="PS50067">
    <property type="entry name" value="KINESIN_MOTOR_2"/>
    <property type="match status" value="1"/>
</dbReference>
<name>A0A167W859_9AGAM</name>
<keyword evidence="6" id="KW-0378">Hydrolase</keyword>
<dbReference type="Pfam" id="PF00225">
    <property type="entry name" value="Kinesin"/>
    <property type="match status" value="1"/>
</dbReference>
<dbReference type="Gene3D" id="3.40.850.10">
    <property type="entry name" value="Kinesin motor domain"/>
    <property type="match status" value="1"/>
</dbReference>
<feature type="region of interest" description="Disordered" evidence="4">
    <location>
        <begin position="355"/>
        <end position="379"/>
    </location>
</feature>
<dbReference type="InterPro" id="IPR036961">
    <property type="entry name" value="Kinesin_motor_dom_sf"/>
</dbReference>
<evidence type="ECO:0000256" key="3">
    <source>
        <dbReference type="PROSITE-ProRule" id="PRU00283"/>
    </source>
</evidence>
<gene>
    <name evidence="6" type="ORF">FIBSPDRAFT_903262</name>
</gene>
<evidence type="ECO:0000256" key="4">
    <source>
        <dbReference type="SAM" id="MobiDB-lite"/>
    </source>
</evidence>
<dbReference type="PANTHER" id="PTHR47968:SF75">
    <property type="entry name" value="CENTROMERE-ASSOCIATED PROTEIN E"/>
    <property type="match status" value="1"/>
</dbReference>
<evidence type="ECO:0000259" key="5">
    <source>
        <dbReference type="PROSITE" id="PS50067"/>
    </source>
</evidence>
<dbReference type="SMART" id="SM00129">
    <property type="entry name" value="KISc"/>
    <property type="match status" value="1"/>
</dbReference>
<keyword evidence="7" id="KW-1185">Reference proteome</keyword>